<feature type="compositionally biased region" description="Polar residues" evidence="10">
    <location>
        <begin position="697"/>
        <end position="707"/>
    </location>
</feature>
<evidence type="ECO:0000256" key="3">
    <source>
        <dbReference type="ARBA" id="ARBA00022679"/>
    </source>
</evidence>
<dbReference type="PANTHER" id="PTHR44899">
    <property type="entry name" value="CAMK FAMILY PROTEIN KINASE"/>
    <property type="match status" value="1"/>
</dbReference>
<feature type="domain" description="Protein kinase" evidence="11">
    <location>
        <begin position="9"/>
        <end position="262"/>
    </location>
</feature>
<dbReference type="PANTHER" id="PTHR44899:SF3">
    <property type="entry name" value="SERINE_THREONINE-PROTEIN KINASE NEK1"/>
    <property type="match status" value="1"/>
</dbReference>
<dbReference type="EC" id="2.7.11.1" evidence="1"/>
<dbReference type="EMBL" id="CAMPGE010026293">
    <property type="protein sequence ID" value="CAI2383987.1"/>
    <property type="molecule type" value="Genomic_DNA"/>
</dbReference>
<dbReference type="GO" id="GO:0004674">
    <property type="term" value="F:protein serine/threonine kinase activity"/>
    <property type="evidence" value="ECO:0007669"/>
    <property type="project" value="UniProtKB-KW"/>
</dbReference>
<name>A0AAD1Y6W7_EUPCR</name>
<feature type="region of interest" description="Disordered" evidence="10">
    <location>
        <begin position="327"/>
        <end position="490"/>
    </location>
</feature>
<feature type="compositionally biased region" description="Basic residues" evidence="10">
    <location>
        <begin position="339"/>
        <end position="350"/>
    </location>
</feature>
<dbReference type="SMART" id="SM00220">
    <property type="entry name" value="S_TKc"/>
    <property type="match status" value="1"/>
</dbReference>
<evidence type="ECO:0000259" key="11">
    <source>
        <dbReference type="PROSITE" id="PS50011"/>
    </source>
</evidence>
<keyword evidence="5" id="KW-0418">Kinase</keyword>
<comment type="catalytic activity">
    <reaction evidence="7">
        <text>L-threonyl-[protein] + ATP = O-phospho-L-threonyl-[protein] + ADP + H(+)</text>
        <dbReference type="Rhea" id="RHEA:46608"/>
        <dbReference type="Rhea" id="RHEA-COMP:11060"/>
        <dbReference type="Rhea" id="RHEA-COMP:11605"/>
        <dbReference type="ChEBI" id="CHEBI:15378"/>
        <dbReference type="ChEBI" id="CHEBI:30013"/>
        <dbReference type="ChEBI" id="CHEBI:30616"/>
        <dbReference type="ChEBI" id="CHEBI:61977"/>
        <dbReference type="ChEBI" id="CHEBI:456216"/>
        <dbReference type="EC" id="2.7.11.1"/>
    </reaction>
</comment>
<evidence type="ECO:0000256" key="1">
    <source>
        <dbReference type="ARBA" id="ARBA00012513"/>
    </source>
</evidence>
<dbReference type="PROSITE" id="PS00107">
    <property type="entry name" value="PROTEIN_KINASE_ATP"/>
    <property type="match status" value="1"/>
</dbReference>
<protein>
    <recommendedName>
        <fullName evidence="1">non-specific serine/threonine protein kinase</fullName>
        <ecNumber evidence="1">2.7.11.1</ecNumber>
    </recommendedName>
</protein>
<sequence length="814" mass="92432">MAQDKLENFEEICMLGEGSFGTVFKVKDKKTGDIYVLKKVSTKDMDEEDIQDAQQEFMIHKTIKSDYIVKYESHFEDQGFICILLEYMDNGDVGQYLKWYSSEQLLPEPKVWQIFIQVCLGVQYLHTRKILHRDLKTINLFLNKDMTLKIGDLGVAKEVKEAFTETVVGTPYYLSPELCEEKPYNNKSDIWSLGCILYELCTLKHPFDAKTQGGLFLKIIKGNYSPISTAYSPEISEIIDKCLQKNCKDRPTIQEILENEKLIEEANNLCIVIPTEDEIKEMVDGQRTDFLTTYKKKKGSLFKNTLKKRVEANPDKYRTVQVVEARNIKNDPPVEPKAKKFSGSKKKPKKEVHSMVVDQEKSIKKLSNTKSRRSGEKPAVYNKKFIVGGKNRPSYKKLSPNAKFPSSKSKGEVQIIKRNSENSKESKNMKPSVIPKRPLSGNKPSYNYSKPLRRPQTAANGKGGKSQLSHREKEEKKVAKKTKDNTKFKPALKKQLTKDIEVKKDYSKLDMKYKNAKAPSGVISIELFDMDNSKEKDQHLDQDAKKKLRPYVKCNSQCTEVPKSMKDSKKKVNRMKKLHSHSDYDNNLKIPLNLLGDDFCPRDIKGEETKKLEAPKPAQKVNKTSMLIAQAKERRSSKLGKSIDVDCASLLKRASNKDCSNDEFDTNPFDVVSDIRNKKVRNTVCGAREVGEKDTSSSHSQNSSFEVINSDEGEETSEEDVKDNPFDSKEENFDEDKNYVVPPYGNTGLDDIKEEEEIPVAQDKPDDKNMSNISHSELPSSTLGSYNASLGSTLNDTNIPPTLPKQKLGVTTSD</sequence>
<evidence type="ECO:0000256" key="7">
    <source>
        <dbReference type="ARBA" id="ARBA00047899"/>
    </source>
</evidence>
<dbReference type="CDD" id="cd08215">
    <property type="entry name" value="STKc_Nek"/>
    <property type="match status" value="1"/>
</dbReference>
<dbReference type="InterPro" id="IPR008271">
    <property type="entry name" value="Ser/Thr_kinase_AS"/>
</dbReference>
<dbReference type="PROSITE" id="PS50011">
    <property type="entry name" value="PROTEIN_KINASE_DOM"/>
    <property type="match status" value="1"/>
</dbReference>
<feature type="compositionally biased region" description="Basic and acidic residues" evidence="10">
    <location>
        <begin position="327"/>
        <end position="338"/>
    </location>
</feature>
<evidence type="ECO:0000256" key="5">
    <source>
        <dbReference type="ARBA" id="ARBA00022777"/>
    </source>
</evidence>
<dbReference type="PRINTS" id="PR00109">
    <property type="entry name" value="TYRKINASE"/>
</dbReference>
<dbReference type="InterPro" id="IPR001245">
    <property type="entry name" value="Ser-Thr/Tyr_kinase_cat_dom"/>
</dbReference>
<evidence type="ECO:0000256" key="8">
    <source>
        <dbReference type="ARBA" id="ARBA00048679"/>
    </source>
</evidence>
<evidence type="ECO:0000313" key="13">
    <source>
        <dbReference type="Proteomes" id="UP001295684"/>
    </source>
</evidence>
<proteinExistence type="predicted"/>
<feature type="compositionally biased region" description="Basic and acidic residues" evidence="10">
    <location>
        <begin position="469"/>
        <end position="487"/>
    </location>
</feature>
<reference evidence="12" key="1">
    <citation type="submission" date="2023-07" db="EMBL/GenBank/DDBJ databases">
        <authorList>
            <consortium name="AG Swart"/>
            <person name="Singh M."/>
            <person name="Singh A."/>
            <person name="Seah K."/>
            <person name="Emmerich C."/>
        </authorList>
    </citation>
    <scope>NUCLEOTIDE SEQUENCE</scope>
    <source>
        <strain evidence="12">DP1</strain>
    </source>
</reference>
<evidence type="ECO:0000256" key="4">
    <source>
        <dbReference type="ARBA" id="ARBA00022741"/>
    </source>
</evidence>
<dbReference type="SUPFAM" id="SSF56112">
    <property type="entry name" value="Protein kinase-like (PK-like)"/>
    <property type="match status" value="1"/>
</dbReference>
<dbReference type="Proteomes" id="UP001295684">
    <property type="component" value="Unassembled WGS sequence"/>
</dbReference>
<feature type="region of interest" description="Disordered" evidence="10">
    <location>
        <begin position="560"/>
        <end position="580"/>
    </location>
</feature>
<accession>A0AAD1Y6W7</accession>
<feature type="region of interest" description="Disordered" evidence="10">
    <location>
        <begin position="682"/>
        <end position="814"/>
    </location>
</feature>
<keyword evidence="2" id="KW-0723">Serine/threonine-protein kinase</keyword>
<comment type="caution">
    <text evidence="12">The sequence shown here is derived from an EMBL/GenBank/DDBJ whole genome shotgun (WGS) entry which is preliminary data.</text>
</comment>
<feature type="binding site" evidence="9">
    <location>
        <position position="38"/>
    </location>
    <ligand>
        <name>ATP</name>
        <dbReference type="ChEBI" id="CHEBI:30616"/>
    </ligand>
</feature>
<dbReference type="InterPro" id="IPR051131">
    <property type="entry name" value="NEK_Ser/Thr_kinase_NIMA"/>
</dbReference>
<dbReference type="Pfam" id="PF00069">
    <property type="entry name" value="Pkinase"/>
    <property type="match status" value="1"/>
</dbReference>
<dbReference type="InterPro" id="IPR011009">
    <property type="entry name" value="Kinase-like_dom_sf"/>
</dbReference>
<feature type="compositionally biased region" description="Acidic residues" evidence="10">
    <location>
        <begin position="709"/>
        <end position="721"/>
    </location>
</feature>
<dbReference type="PROSITE" id="PS00108">
    <property type="entry name" value="PROTEIN_KINASE_ST"/>
    <property type="match status" value="1"/>
</dbReference>
<organism evidence="12 13">
    <name type="scientific">Euplotes crassus</name>
    <dbReference type="NCBI Taxonomy" id="5936"/>
    <lineage>
        <taxon>Eukaryota</taxon>
        <taxon>Sar</taxon>
        <taxon>Alveolata</taxon>
        <taxon>Ciliophora</taxon>
        <taxon>Intramacronucleata</taxon>
        <taxon>Spirotrichea</taxon>
        <taxon>Hypotrichia</taxon>
        <taxon>Euplotida</taxon>
        <taxon>Euplotidae</taxon>
        <taxon>Moneuplotes</taxon>
    </lineage>
</organism>
<feature type="compositionally biased region" description="Basic and acidic residues" evidence="10">
    <location>
        <begin position="722"/>
        <end position="738"/>
    </location>
</feature>
<evidence type="ECO:0000256" key="9">
    <source>
        <dbReference type="PROSITE-ProRule" id="PRU10141"/>
    </source>
</evidence>
<dbReference type="AlphaFoldDB" id="A0AAD1Y6W7"/>
<dbReference type="GO" id="GO:0005524">
    <property type="term" value="F:ATP binding"/>
    <property type="evidence" value="ECO:0007669"/>
    <property type="project" value="UniProtKB-UniRule"/>
</dbReference>
<evidence type="ECO:0000256" key="2">
    <source>
        <dbReference type="ARBA" id="ARBA00022527"/>
    </source>
</evidence>
<dbReference type="Gene3D" id="1.10.510.10">
    <property type="entry name" value="Transferase(Phosphotransferase) domain 1"/>
    <property type="match status" value="1"/>
</dbReference>
<evidence type="ECO:0000313" key="12">
    <source>
        <dbReference type="EMBL" id="CAI2383987.1"/>
    </source>
</evidence>
<keyword evidence="3" id="KW-0808">Transferase</keyword>
<comment type="catalytic activity">
    <reaction evidence="8">
        <text>L-seryl-[protein] + ATP = O-phospho-L-seryl-[protein] + ADP + H(+)</text>
        <dbReference type="Rhea" id="RHEA:17989"/>
        <dbReference type="Rhea" id="RHEA-COMP:9863"/>
        <dbReference type="Rhea" id="RHEA-COMP:11604"/>
        <dbReference type="ChEBI" id="CHEBI:15378"/>
        <dbReference type="ChEBI" id="CHEBI:29999"/>
        <dbReference type="ChEBI" id="CHEBI:30616"/>
        <dbReference type="ChEBI" id="CHEBI:83421"/>
        <dbReference type="ChEBI" id="CHEBI:456216"/>
        <dbReference type="EC" id="2.7.11.1"/>
    </reaction>
</comment>
<gene>
    <name evidence="12" type="ORF">ECRASSUSDP1_LOCUS25506</name>
</gene>
<evidence type="ECO:0000256" key="10">
    <source>
        <dbReference type="SAM" id="MobiDB-lite"/>
    </source>
</evidence>
<feature type="compositionally biased region" description="Basic and acidic residues" evidence="10">
    <location>
        <begin position="418"/>
        <end position="428"/>
    </location>
</feature>
<feature type="compositionally biased region" description="Polar residues" evidence="10">
    <location>
        <begin position="770"/>
        <end position="800"/>
    </location>
</feature>
<keyword evidence="13" id="KW-1185">Reference proteome</keyword>
<keyword evidence="4 9" id="KW-0547">Nucleotide-binding</keyword>
<feature type="compositionally biased region" description="Basic residues" evidence="10">
    <location>
        <begin position="568"/>
        <end position="579"/>
    </location>
</feature>
<evidence type="ECO:0000256" key="6">
    <source>
        <dbReference type="ARBA" id="ARBA00022840"/>
    </source>
</evidence>
<dbReference type="InterPro" id="IPR017441">
    <property type="entry name" value="Protein_kinase_ATP_BS"/>
</dbReference>
<keyword evidence="6 9" id="KW-0067">ATP-binding</keyword>
<dbReference type="InterPro" id="IPR000719">
    <property type="entry name" value="Prot_kinase_dom"/>
</dbReference>